<dbReference type="EMBL" id="CP141059">
    <property type="protein sequence ID" value="WQQ28566.1"/>
    <property type="molecule type" value="Genomic_DNA"/>
</dbReference>
<organism evidence="5 6">
    <name type="scientific">Nocardioides bizhenqiangii</name>
    <dbReference type="NCBI Taxonomy" id="3095076"/>
    <lineage>
        <taxon>Bacteria</taxon>
        <taxon>Bacillati</taxon>
        <taxon>Actinomycetota</taxon>
        <taxon>Actinomycetes</taxon>
        <taxon>Propionibacteriales</taxon>
        <taxon>Nocardioidaceae</taxon>
        <taxon>Nocardioides</taxon>
    </lineage>
</organism>
<dbReference type="PANTHER" id="PTHR43563">
    <property type="entry name" value="AMINE OXIDASE"/>
    <property type="match status" value="1"/>
</dbReference>
<accession>A0ABZ0ZY59</accession>
<dbReference type="Gene3D" id="3.90.660.10">
    <property type="match status" value="1"/>
</dbReference>
<evidence type="ECO:0000256" key="1">
    <source>
        <dbReference type="ARBA" id="ARBA00001974"/>
    </source>
</evidence>
<gene>
    <name evidence="5" type="ORF">SHK19_10090</name>
</gene>
<evidence type="ECO:0000313" key="5">
    <source>
        <dbReference type="EMBL" id="WQQ28566.1"/>
    </source>
</evidence>
<dbReference type="InterPro" id="IPR036188">
    <property type="entry name" value="FAD/NAD-bd_sf"/>
</dbReference>
<dbReference type="PANTHER" id="PTHR43563:SF1">
    <property type="entry name" value="AMINE OXIDASE [FLAVIN-CONTAINING] B"/>
    <property type="match status" value="1"/>
</dbReference>
<keyword evidence="6" id="KW-1185">Reference proteome</keyword>
<dbReference type="Pfam" id="PF01593">
    <property type="entry name" value="Amino_oxidase"/>
    <property type="match status" value="1"/>
</dbReference>
<dbReference type="SUPFAM" id="SSF54373">
    <property type="entry name" value="FAD-linked reductases, C-terminal domain"/>
    <property type="match status" value="1"/>
</dbReference>
<evidence type="ECO:0000313" key="6">
    <source>
        <dbReference type="Proteomes" id="UP001327225"/>
    </source>
</evidence>
<dbReference type="InterPro" id="IPR001613">
    <property type="entry name" value="Flavin_amine_oxidase"/>
</dbReference>
<dbReference type="Gene3D" id="1.10.405.10">
    <property type="entry name" value="Guanine Nucleotide Dissociation Inhibitor, domain 1"/>
    <property type="match status" value="1"/>
</dbReference>
<dbReference type="GO" id="GO:0016491">
    <property type="term" value="F:oxidoreductase activity"/>
    <property type="evidence" value="ECO:0007669"/>
    <property type="project" value="UniProtKB-KW"/>
</dbReference>
<protein>
    <submittedName>
        <fullName evidence="5">NAD(P)/FAD-dependent oxidoreductase</fullName>
        <ecNumber evidence="5">1.-.-.-</ecNumber>
    </submittedName>
</protein>
<comment type="cofactor">
    <cofactor evidence="1">
        <name>FAD</name>
        <dbReference type="ChEBI" id="CHEBI:57692"/>
    </cofactor>
</comment>
<evidence type="ECO:0000256" key="2">
    <source>
        <dbReference type="ARBA" id="ARBA00005995"/>
    </source>
</evidence>
<dbReference type="PROSITE" id="PS51318">
    <property type="entry name" value="TAT"/>
    <property type="match status" value="1"/>
</dbReference>
<dbReference type="PRINTS" id="PR00757">
    <property type="entry name" value="AMINEOXDASEF"/>
</dbReference>
<proteinExistence type="inferred from homology"/>
<dbReference type="InterPro" id="IPR050703">
    <property type="entry name" value="Flavin_MAO"/>
</dbReference>
<comment type="similarity">
    <text evidence="2">Belongs to the flavin monoamine oxidase family.</text>
</comment>
<dbReference type="EC" id="1.-.-.-" evidence="5"/>
<evidence type="ECO:0000256" key="3">
    <source>
        <dbReference type="ARBA" id="ARBA00023002"/>
    </source>
</evidence>
<dbReference type="SUPFAM" id="SSF51905">
    <property type="entry name" value="FAD/NAD(P)-binding domain"/>
    <property type="match status" value="1"/>
</dbReference>
<reference evidence="6" key="1">
    <citation type="submission" date="2023-12" db="EMBL/GenBank/DDBJ databases">
        <title>Novel species in genus Nocardioides.</title>
        <authorList>
            <person name="Zhou H."/>
        </authorList>
    </citation>
    <scope>NUCLEOTIDE SEQUENCE [LARGE SCALE GENOMIC DNA]</scope>
    <source>
        <strain evidence="6">HM61</strain>
    </source>
</reference>
<dbReference type="RefSeq" id="WP_322938571.1">
    <property type="nucleotide sequence ID" value="NZ_CP141059.1"/>
</dbReference>
<feature type="domain" description="Amine oxidase" evidence="4">
    <location>
        <begin position="59"/>
        <end position="496"/>
    </location>
</feature>
<evidence type="ECO:0000259" key="4">
    <source>
        <dbReference type="Pfam" id="PF01593"/>
    </source>
</evidence>
<name>A0ABZ0ZY59_9ACTN</name>
<dbReference type="Gene3D" id="3.50.50.60">
    <property type="entry name" value="FAD/NAD(P)-binding domain"/>
    <property type="match status" value="1"/>
</dbReference>
<sequence>MGAALGRRRLLGGIAVGAAGAAGAAGAGGGLWSPGPAAAATVSGPLPDRVDVVVVGGGISGLTAARKLRSRGAKVLVVEARDRVGGRVLNHHLRAGGVIEAGGAFVGPTQDRILRLADDLGVKTFKEYVEGENVYIKNGQRSTYTGTVPPDPSILLDAALLQERINNMAAQIDVDAPWNHPQAARWDALRVRDWVAQQTLSADTDSLLECYFQPSWGSDAGNVSVLFLAWFIATAGNEDNVGTFQRSSSTAGGAQESRFKLGSQAVPKRMARELGDRVALRAPVRRIVQRDGWAHVHTDRGTVRGKRVIVACPPPLVLDIDWAPQLPERRRHLLANMPMGNLMKCDAVYRTPFWRDAGLSGSGLSHSGATRAVFDNTPASGAPGVLLAFVGGSTWKAYGRLPRAQRRRAVLEGFAEMFGEQALHPIEYTEHDWTLERWTTGGPIALPRPGVITSHGSEIRRPFGRVHWAGTETSTYWSGFMDGAVRAGERAAREVMEKL</sequence>
<keyword evidence="3 5" id="KW-0560">Oxidoreductase</keyword>
<dbReference type="Proteomes" id="UP001327225">
    <property type="component" value="Chromosome"/>
</dbReference>
<dbReference type="InterPro" id="IPR002937">
    <property type="entry name" value="Amino_oxidase"/>
</dbReference>
<dbReference type="InterPro" id="IPR006311">
    <property type="entry name" value="TAT_signal"/>
</dbReference>